<feature type="transmembrane region" description="Helical" evidence="1">
    <location>
        <begin position="36"/>
        <end position="55"/>
    </location>
</feature>
<keyword evidence="3" id="KW-1185">Reference proteome</keyword>
<evidence type="ECO:0000256" key="1">
    <source>
        <dbReference type="SAM" id="Phobius"/>
    </source>
</evidence>
<evidence type="ECO:0000313" key="2">
    <source>
        <dbReference type="EMBL" id="SDE53509.1"/>
    </source>
</evidence>
<dbReference type="STRING" id="57664.SAMN05661003_1153"/>
<organism evidence="2 3">
    <name type="scientific">Desulfuromonas thiophila</name>
    <dbReference type="NCBI Taxonomy" id="57664"/>
    <lineage>
        <taxon>Bacteria</taxon>
        <taxon>Pseudomonadati</taxon>
        <taxon>Thermodesulfobacteriota</taxon>
        <taxon>Desulfuromonadia</taxon>
        <taxon>Desulfuromonadales</taxon>
        <taxon>Desulfuromonadaceae</taxon>
        <taxon>Desulfuromonas</taxon>
    </lineage>
</organism>
<keyword evidence="1" id="KW-1133">Transmembrane helix</keyword>
<reference evidence="3" key="1">
    <citation type="submission" date="2016-10" db="EMBL/GenBank/DDBJ databases">
        <authorList>
            <person name="Varghese N."/>
            <person name="Submissions S."/>
        </authorList>
    </citation>
    <scope>NUCLEOTIDE SEQUENCE [LARGE SCALE GENOMIC DNA]</scope>
    <source>
        <strain evidence="3">DSM 8987</strain>
    </source>
</reference>
<protein>
    <submittedName>
        <fullName evidence="2">Uncharacterized protein</fullName>
    </submittedName>
</protein>
<accession>A0A1G7DQ15</accession>
<dbReference type="EMBL" id="FNAQ01000015">
    <property type="protein sequence ID" value="SDE53509.1"/>
    <property type="molecule type" value="Genomic_DNA"/>
</dbReference>
<dbReference type="RefSeq" id="WP_143012135.1">
    <property type="nucleotide sequence ID" value="NZ_FNAQ01000015.1"/>
</dbReference>
<dbReference type="AlphaFoldDB" id="A0A1G7DQ15"/>
<name>A0A1G7DQ15_9BACT</name>
<evidence type="ECO:0000313" key="3">
    <source>
        <dbReference type="Proteomes" id="UP000243205"/>
    </source>
</evidence>
<gene>
    <name evidence="2" type="ORF">SAMN05661003_1153</name>
</gene>
<dbReference type="OrthoDB" id="8547510at2"/>
<proteinExistence type="predicted"/>
<sequence>MSGFYLLVLIGLWVFVGWVIYRLWRRWQPADLRRKILHVTIGLLLFSIWFGGAFWEVAGKKMYWDAQVRKLCAIDGGVKVYETVELTPDLLDWAGRIFIPSKDKATAADLYFYEKERQYLRRKNPTLIRTHTVIIRRSDNKVLGELIRYGRGGGDLPGPWHPSSFSCPDPVKGSNFENSIFLKGVKK</sequence>
<feature type="transmembrane region" description="Helical" evidence="1">
    <location>
        <begin position="6"/>
        <end position="24"/>
    </location>
</feature>
<keyword evidence="1" id="KW-0812">Transmembrane</keyword>
<keyword evidence="1" id="KW-0472">Membrane</keyword>
<dbReference type="Proteomes" id="UP000243205">
    <property type="component" value="Unassembled WGS sequence"/>
</dbReference>